<dbReference type="Proteomes" id="UP000313645">
    <property type="component" value="Unassembled WGS sequence"/>
</dbReference>
<comment type="caution">
    <text evidence="2">The sequence shown here is derived from an EMBL/GenBank/DDBJ whole genome shotgun (WGS) entry which is preliminary data.</text>
</comment>
<feature type="domain" description="VapC45 PIN like" evidence="1">
    <location>
        <begin position="1"/>
        <end position="84"/>
    </location>
</feature>
<accession>A0ABY1ZG98</accession>
<gene>
    <name evidence="2" type="ORF">EZI54_17900</name>
</gene>
<protein>
    <recommendedName>
        <fullName evidence="1">VapC45 PIN like domain-containing protein</fullName>
    </recommendedName>
</protein>
<proteinExistence type="predicted"/>
<reference evidence="2 3" key="1">
    <citation type="submission" date="2019-02" db="EMBL/GenBank/DDBJ databases">
        <title>Marinobacter halodurans sp. nov., a marine bacterium isolated from sea tidal flat.</title>
        <authorList>
            <person name="Yoo Y."/>
            <person name="Lee D.W."/>
            <person name="Kim B.S."/>
            <person name="Kim J.-J."/>
        </authorList>
    </citation>
    <scope>NUCLEOTIDE SEQUENCE [LARGE SCALE GENOMIC DNA]</scope>
    <source>
        <strain evidence="2 3">YJ-S3-2</strain>
    </source>
</reference>
<dbReference type="RefSeq" id="WP_131483253.1">
    <property type="nucleotide sequence ID" value="NZ_SJDL01000033.1"/>
</dbReference>
<name>A0ABY1ZG98_9GAMM</name>
<keyword evidence="3" id="KW-1185">Reference proteome</keyword>
<dbReference type="EMBL" id="SJDL01000033">
    <property type="protein sequence ID" value="TBW50772.1"/>
    <property type="molecule type" value="Genomic_DNA"/>
</dbReference>
<organism evidence="2 3">
    <name type="scientific">Marinobacter halodurans</name>
    <dbReference type="NCBI Taxonomy" id="2528979"/>
    <lineage>
        <taxon>Bacteria</taxon>
        <taxon>Pseudomonadati</taxon>
        <taxon>Pseudomonadota</taxon>
        <taxon>Gammaproteobacteria</taxon>
        <taxon>Pseudomonadales</taxon>
        <taxon>Marinobacteraceae</taxon>
        <taxon>Marinobacter</taxon>
    </lineage>
</organism>
<dbReference type="Pfam" id="PF18478">
    <property type="entry name" value="PIN_10"/>
    <property type="match status" value="1"/>
</dbReference>
<dbReference type="InterPro" id="IPR041375">
    <property type="entry name" value="VapC45_PIN-like"/>
</dbReference>
<evidence type="ECO:0000313" key="3">
    <source>
        <dbReference type="Proteomes" id="UP000313645"/>
    </source>
</evidence>
<sequence>MKYLLDNNLPAPLAIALNELSRPEKHTVVHLTEKFPKDARDIDWIQTLHDEGGWVIISQDKFNKSDLEKQAIREAGLLVFCLAKHWSAERYWNKAYNLVRWWPKIVQQSEMLSGGGAFKVPWKYGHAPKFEQIKF</sequence>
<evidence type="ECO:0000259" key="1">
    <source>
        <dbReference type="Pfam" id="PF18478"/>
    </source>
</evidence>
<evidence type="ECO:0000313" key="2">
    <source>
        <dbReference type="EMBL" id="TBW50772.1"/>
    </source>
</evidence>